<evidence type="ECO:0000313" key="2">
    <source>
        <dbReference type="Proteomes" id="UP000199086"/>
    </source>
</evidence>
<dbReference type="AlphaFoldDB" id="A0A1G6GD80"/>
<organism evidence="1 2">
    <name type="scientific">Raineyella antarctica</name>
    <dbReference type="NCBI Taxonomy" id="1577474"/>
    <lineage>
        <taxon>Bacteria</taxon>
        <taxon>Bacillati</taxon>
        <taxon>Actinomycetota</taxon>
        <taxon>Actinomycetes</taxon>
        <taxon>Propionibacteriales</taxon>
        <taxon>Propionibacteriaceae</taxon>
        <taxon>Raineyella</taxon>
    </lineage>
</organism>
<accession>A0A1G6GD80</accession>
<keyword evidence="2" id="KW-1185">Reference proteome</keyword>
<protein>
    <recommendedName>
        <fullName evidence="3">Glycosyl transferase family 2</fullName>
    </recommendedName>
</protein>
<dbReference type="STRING" id="1577474.GA0111570_101140"/>
<evidence type="ECO:0008006" key="3">
    <source>
        <dbReference type="Google" id="ProtNLM"/>
    </source>
</evidence>
<sequence>MWLESSLSRYYSLLDALVVVAPTNRRGWTGRPVPVDLCLEIIARVDTRNIRQVVWGQWEDHAEPMRADTAQRQAGIDALGDTVDWLFQIDNDELLPDPGALLEMVDEAEAKGIGAVEWPMRVLFRRLPSGDYLEVCSSSRAPRYDYPGPIAIRSHSRAVDARRCEGATLRVTVKGDDESLQLRHEPAEGEVRVARLGPEQAILHNSWGREPGMIRQKIRTWGHASGIKGQLYYWLQWFPAPITWRWMRDIHPFARGLWPRLSRTRSVRMLLVDADR</sequence>
<proteinExistence type="predicted"/>
<reference evidence="1 2" key="1">
    <citation type="submission" date="2016-06" db="EMBL/GenBank/DDBJ databases">
        <authorList>
            <person name="Olsen C.W."/>
            <person name="Carey S."/>
            <person name="Hinshaw L."/>
            <person name="Karasin A.I."/>
        </authorList>
    </citation>
    <scope>NUCLEOTIDE SEQUENCE [LARGE SCALE GENOMIC DNA]</scope>
    <source>
        <strain evidence="1 2">LZ-22</strain>
    </source>
</reference>
<dbReference type="Proteomes" id="UP000199086">
    <property type="component" value="Unassembled WGS sequence"/>
</dbReference>
<name>A0A1G6GD80_9ACTN</name>
<gene>
    <name evidence="1" type="ORF">GA0111570_101140</name>
</gene>
<evidence type="ECO:0000313" key="1">
    <source>
        <dbReference type="EMBL" id="SDB79869.1"/>
    </source>
</evidence>
<dbReference type="EMBL" id="FMYF01000001">
    <property type="protein sequence ID" value="SDB79869.1"/>
    <property type="molecule type" value="Genomic_DNA"/>
</dbReference>